<name>A0ABM1TQF1_LIMPO</name>
<dbReference type="Proteomes" id="UP000694941">
    <property type="component" value="Unplaced"/>
</dbReference>
<dbReference type="SUPFAM" id="SSF48726">
    <property type="entry name" value="Immunoglobulin"/>
    <property type="match status" value="4"/>
</dbReference>
<dbReference type="RefSeq" id="XP_022258107.1">
    <property type="nucleotide sequence ID" value="XM_022402399.1"/>
</dbReference>
<dbReference type="CDD" id="cd00096">
    <property type="entry name" value="Ig"/>
    <property type="match status" value="1"/>
</dbReference>
<protein>
    <submittedName>
        <fullName evidence="5">Down syndrome cell adhesion molecule-like protein Dscam2</fullName>
    </submittedName>
</protein>
<accession>A0ABM1TQF1</accession>
<feature type="domain" description="Ig-like" evidence="3">
    <location>
        <begin position="239"/>
        <end position="327"/>
    </location>
</feature>
<keyword evidence="1" id="KW-0677">Repeat</keyword>
<dbReference type="InterPro" id="IPR013098">
    <property type="entry name" value="Ig_I-set"/>
</dbReference>
<feature type="domain" description="Ig-like" evidence="3">
    <location>
        <begin position="331"/>
        <end position="420"/>
    </location>
</feature>
<proteinExistence type="predicted"/>
<keyword evidence="4" id="KW-1185">Reference proteome</keyword>
<dbReference type="PROSITE" id="PS50835">
    <property type="entry name" value="IG_LIKE"/>
    <property type="match status" value="4"/>
</dbReference>
<evidence type="ECO:0000313" key="4">
    <source>
        <dbReference type="Proteomes" id="UP000694941"/>
    </source>
</evidence>
<evidence type="ECO:0000256" key="2">
    <source>
        <dbReference type="ARBA" id="ARBA00023157"/>
    </source>
</evidence>
<dbReference type="Gene3D" id="2.60.40.10">
    <property type="entry name" value="Immunoglobulins"/>
    <property type="match status" value="4"/>
</dbReference>
<dbReference type="PIRSF" id="PIRSF000615">
    <property type="entry name" value="TyrPK_CSF1-R"/>
    <property type="match status" value="1"/>
</dbReference>
<reference evidence="5" key="1">
    <citation type="submission" date="2025-08" db="UniProtKB">
        <authorList>
            <consortium name="RefSeq"/>
        </authorList>
    </citation>
    <scope>IDENTIFICATION</scope>
    <source>
        <tissue evidence="5">Muscle</tissue>
    </source>
</reference>
<dbReference type="InterPro" id="IPR003598">
    <property type="entry name" value="Ig_sub2"/>
</dbReference>
<dbReference type="GeneID" id="111089593"/>
<evidence type="ECO:0000259" key="3">
    <source>
        <dbReference type="PROSITE" id="PS50835"/>
    </source>
</evidence>
<dbReference type="InterPro" id="IPR003599">
    <property type="entry name" value="Ig_sub"/>
</dbReference>
<dbReference type="Pfam" id="PF07679">
    <property type="entry name" value="I-set"/>
    <property type="match status" value="1"/>
</dbReference>
<dbReference type="Pfam" id="PF13927">
    <property type="entry name" value="Ig_3"/>
    <property type="match status" value="1"/>
</dbReference>
<evidence type="ECO:0000256" key="1">
    <source>
        <dbReference type="ARBA" id="ARBA00022737"/>
    </source>
</evidence>
<keyword evidence="2" id="KW-1015">Disulfide bond</keyword>
<feature type="domain" description="Ig-like" evidence="3">
    <location>
        <begin position="29"/>
        <end position="124"/>
    </location>
</feature>
<dbReference type="PANTHER" id="PTHR44170">
    <property type="entry name" value="PROTEIN SIDEKICK"/>
    <property type="match status" value="1"/>
</dbReference>
<evidence type="ECO:0000313" key="5">
    <source>
        <dbReference type="RefSeq" id="XP_022258107.1"/>
    </source>
</evidence>
<sequence>MRTEIVIAVLLLVHHSIEKVSRKDEIQPPAFITEPPSQVTFLNSSGEGVSCLVTRSPSTVVTWTKTDGSSVVDIPGVLYVRSDGALFFPPFHPGDYRPEVHNAIYRCVASNIIGSVGSRNVRVRAVVPELYQVGVFDSFVTTGNTAVIRCHVPTGTRHYVTVSAWLSDDRHAILPTADPNFGKKYLAFPTGELHIHNVQDIDEKRRYKCQVKNILTGEKTESLSWAKLVLTKPSSTFPPRIQEENSVVEVHEREIAKLPCAAHGYPTPEYNWYHHDGHTLSPVILGSRVTQLHGTLILRDASIRDNGNYVCVTKNSQGQQRTERTLTVRAPLKVEINPGSPRVRFVKYGERVLLNCNVSGYPVETIFWVKDQRPLPVNYRVRQAPDHNLEISSFEKEDSGIYQCYAQNNRDSAQHFIALKLEEKPPTLTKHFTSNYLCLGSRYLSSV</sequence>
<dbReference type="InterPro" id="IPR036179">
    <property type="entry name" value="Ig-like_dom_sf"/>
</dbReference>
<gene>
    <name evidence="5" type="primary">LOC111089593</name>
</gene>
<dbReference type="PANTHER" id="PTHR44170:SF6">
    <property type="entry name" value="CONTACTIN"/>
    <property type="match status" value="1"/>
</dbReference>
<feature type="domain" description="Ig-like" evidence="3">
    <location>
        <begin position="128"/>
        <end position="224"/>
    </location>
</feature>
<dbReference type="SMART" id="SM00408">
    <property type="entry name" value="IGc2"/>
    <property type="match status" value="4"/>
</dbReference>
<dbReference type="SMART" id="SM00409">
    <property type="entry name" value="IG"/>
    <property type="match status" value="4"/>
</dbReference>
<dbReference type="InterPro" id="IPR007110">
    <property type="entry name" value="Ig-like_dom"/>
</dbReference>
<organism evidence="4 5">
    <name type="scientific">Limulus polyphemus</name>
    <name type="common">Atlantic horseshoe crab</name>
    <dbReference type="NCBI Taxonomy" id="6850"/>
    <lineage>
        <taxon>Eukaryota</taxon>
        <taxon>Metazoa</taxon>
        <taxon>Ecdysozoa</taxon>
        <taxon>Arthropoda</taxon>
        <taxon>Chelicerata</taxon>
        <taxon>Merostomata</taxon>
        <taxon>Xiphosura</taxon>
        <taxon>Limulidae</taxon>
        <taxon>Limulus</taxon>
    </lineage>
</organism>
<dbReference type="InterPro" id="IPR013783">
    <property type="entry name" value="Ig-like_fold"/>
</dbReference>